<protein>
    <submittedName>
        <fullName evidence="1">Uncharacterized protein</fullName>
    </submittedName>
</protein>
<keyword evidence="2" id="KW-1185">Reference proteome</keyword>
<dbReference type="EMBL" id="QJKJ01009139">
    <property type="protein sequence ID" value="RDX77571.1"/>
    <property type="molecule type" value="Genomic_DNA"/>
</dbReference>
<accession>A0A371FH30</accession>
<gene>
    <name evidence="1" type="ORF">CR513_42296</name>
</gene>
<dbReference type="AlphaFoldDB" id="A0A371FH30"/>
<evidence type="ECO:0000313" key="2">
    <source>
        <dbReference type="Proteomes" id="UP000257109"/>
    </source>
</evidence>
<comment type="caution">
    <text evidence="1">The sequence shown here is derived from an EMBL/GenBank/DDBJ whole genome shotgun (WGS) entry which is preliminary data.</text>
</comment>
<reference evidence="1" key="1">
    <citation type="submission" date="2018-05" db="EMBL/GenBank/DDBJ databases">
        <title>Draft genome of Mucuna pruriens seed.</title>
        <authorList>
            <person name="Nnadi N.E."/>
            <person name="Vos R."/>
            <person name="Hasami M.H."/>
            <person name="Devisetty U.K."/>
            <person name="Aguiy J.C."/>
        </authorList>
    </citation>
    <scope>NUCLEOTIDE SEQUENCE [LARGE SCALE GENOMIC DNA]</scope>
    <source>
        <strain evidence="1">JCA_2017</strain>
    </source>
</reference>
<feature type="non-terminal residue" evidence="1">
    <location>
        <position position="1"/>
    </location>
</feature>
<name>A0A371FH30_MUCPR</name>
<sequence>MEKKGEQYAKIANKGKTGRVFLKRWPSIASPLGDGPFTVLRIINNDAYILDMPQEYGGSTTFNTADLSPFISSMDNLNLRTKPFQEGESDVNLG</sequence>
<evidence type="ECO:0000313" key="1">
    <source>
        <dbReference type="EMBL" id="RDX77571.1"/>
    </source>
</evidence>
<proteinExistence type="predicted"/>
<organism evidence="1 2">
    <name type="scientific">Mucuna pruriens</name>
    <name type="common">Velvet bean</name>
    <name type="synonym">Dolichos pruriens</name>
    <dbReference type="NCBI Taxonomy" id="157652"/>
    <lineage>
        <taxon>Eukaryota</taxon>
        <taxon>Viridiplantae</taxon>
        <taxon>Streptophyta</taxon>
        <taxon>Embryophyta</taxon>
        <taxon>Tracheophyta</taxon>
        <taxon>Spermatophyta</taxon>
        <taxon>Magnoliopsida</taxon>
        <taxon>eudicotyledons</taxon>
        <taxon>Gunneridae</taxon>
        <taxon>Pentapetalae</taxon>
        <taxon>rosids</taxon>
        <taxon>fabids</taxon>
        <taxon>Fabales</taxon>
        <taxon>Fabaceae</taxon>
        <taxon>Papilionoideae</taxon>
        <taxon>50 kb inversion clade</taxon>
        <taxon>NPAAA clade</taxon>
        <taxon>indigoferoid/millettioid clade</taxon>
        <taxon>Phaseoleae</taxon>
        <taxon>Mucuna</taxon>
    </lineage>
</organism>
<dbReference type="Proteomes" id="UP000257109">
    <property type="component" value="Unassembled WGS sequence"/>
</dbReference>
<dbReference type="OrthoDB" id="1432277at2759"/>